<accession>A0A0N7MV53</accession>
<dbReference type="InterPro" id="IPR006675">
    <property type="entry name" value="HDIG_dom"/>
</dbReference>
<evidence type="ECO:0000313" key="2">
    <source>
        <dbReference type="EMBL" id="CUU07094.1"/>
    </source>
</evidence>
<accession>A0A0P1MMH7</accession>
<accession>A0A0P1LMK9</accession>
<accession>A0A0S4NAC0</accession>
<dbReference type="RefSeq" id="WP_047133588.1">
    <property type="nucleotide sequence ID" value="NZ_CZVJ01000011.1"/>
</dbReference>
<evidence type="ECO:0000313" key="3">
    <source>
        <dbReference type="Proteomes" id="UP000182011"/>
    </source>
</evidence>
<dbReference type="AlphaFoldDB" id="A0A0N7MV53"/>
<evidence type="ECO:0000259" key="1">
    <source>
        <dbReference type="PROSITE" id="PS51833"/>
    </source>
</evidence>
<dbReference type="InterPro" id="IPR052340">
    <property type="entry name" value="RNase_Y/CdgJ"/>
</dbReference>
<dbReference type="EMBL" id="FAOP01000006">
    <property type="protein sequence ID" value="CUU07094.1"/>
    <property type="molecule type" value="Genomic_DNA"/>
</dbReference>
<feature type="domain" description="HDOD" evidence="1">
    <location>
        <begin position="14"/>
        <end position="210"/>
    </location>
</feature>
<accession>A0A0N7MUP4</accession>
<sequence>MASIKQRIQNILQLVPFPAVAMEVIRLVDNPKTSAAKLGEVISQDQALAAKVLKVANSPFYGFPKQISTINFAIVVLGFETLKEIVLSVSLASSLANKLDKDFDLEKFWRHSLLVGITTKHLAKDFGYRVSGEAFTAGLLHDIGILVIAQYFKKEFKEIVQIGRKREFPFEQIERRFLDNSTHYEIGSWLAEKWNFPEQLVEAISFHHQPHLAPRNSILPSLVYLAEYTCAKMGIFNINYGDHDEFFDENFNNVLEVLKLDVNFLNDGFFELYKAKIRTDFAKNQIFSDEL</sequence>
<dbReference type="PANTHER" id="PTHR33525:SF3">
    <property type="entry name" value="RIBONUCLEASE Y"/>
    <property type="match status" value="1"/>
</dbReference>
<protein>
    <submittedName>
        <fullName evidence="2">HDIG domain-containing protein</fullName>
    </submittedName>
</protein>
<reference evidence="2 3" key="1">
    <citation type="submission" date="2015-11" db="EMBL/GenBank/DDBJ databases">
        <authorList>
            <person name="Zhang Y."/>
            <person name="Guo Z."/>
        </authorList>
    </citation>
    <scope>NUCLEOTIDE SEQUENCE [LARGE SCALE GENOMIC DNA]</scope>
    <source>
        <strain evidence="2">JGI-4</strain>
    </source>
</reference>
<dbReference type="Pfam" id="PF08668">
    <property type="entry name" value="HDOD"/>
    <property type="match status" value="1"/>
</dbReference>
<accession>A0A0N7MNK8</accession>
<accession>A0A0P1MLD2</accession>
<accession>A0A0P1P2I0</accession>
<dbReference type="Gene3D" id="1.10.3210.10">
    <property type="entry name" value="Hypothetical protein af1432"/>
    <property type="match status" value="1"/>
</dbReference>
<gene>
    <name evidence="2" type="ORF">JGI4_01706</name>
</gene>
<dbReference type="InterPro" id="IPR013976">
    <property type="entry name" value="HDOD"/>
</dbReference>
<dbReference type="OrthoDB" id="9803649at2"/>
<dbReference type="STRING" id="1633631.GCA_001442925_01701"/>
<accession>A0A0P1P8N7</accession>
<accession>A0A0P1LQ81</accession>
<dbReference type="SUPFAM" id="SSF109604">
    <property type="entry name" value="HD-domain/PDEase-like"/>
    <property type="match status" value="1"/>
</dbReference>
<name>A0A0N7MV53_9BACT</name>
<dbReference type="PANTHER" id="PTHR33525">
    <property type="match status" value="1"/>
</dbReference>
<organism evidence="2 3">
    <name type="scientific">Candidatus Kryptonium thompsonii</name>
    <dbReference type="NCBI Taxonomy" id="1633631"/>
    <lineage>
        <taxon>Bacteria</taxon>
        <taxon>Pseudomonadati</taxon>
        <taxon>Candidatus Kryptoniota</taxon>
        <taxon>Candidatus Kryptonium</taxon>
    </lineage>
</organism>
<dbReference type="NCBIfam" id="TIGR00277">
    <property type="entry name" value="HDIG"/>
    <property type="match status" value="1"/>
</dbReference>
<dbReference type="PROSITE" id="PS51833">
    <property type="entry name" value="HDOD"/>
    <property type="match status" value="1"/>
</dbReference>
<proteinExistence type="predicted"/>
<dbReference type="Proteomes" id="UP000182011">
    <property type="component" value="Unassembled WGS sequence"/>
</dbReference>